<evidence type="ECO:0000313" key="1">
    <source>
        <dbReference type="EMBL" id="KAK3922152.1"/>
    </source>
</evidence>
<evidence type="ECO:0000313" key="2">
    <source>
        <dbReference type="Proteomes" id="UP001219518"/>
    </source>
</evidence>
<dbReference type="AlphaFoldDB" id="A0AAE1HIZ4"/>
<keyword evidence="1" id="KW-0808">Transferase</keyword>
<dbReference type="Proteomes" id="UP001219518">
    <property type="component" value="Unassembled WGS sequence"/>
</dbReference>
<organism evidence="1 2">
    <name type="scientific">Frankliniella fusca</name>
    <dbReference type="NCBI Taxonomy" id="407009"/>
    <lineage>
        <taxon>Eukaryota</taxon>
        <taxon>Metazoa</taxon>
        <taxon>Ecdysozoa</taxon>
        <taxon>Arthropoda</taxon>
        <taxon>Hexapoda</taxon>
        <taxon>Insecta</taxon>
        <taxon>Pterygota</taxon>
        <taxon>Neoptera</taxon>
        <taxon>Paraneoptera</taxon>
        <taxon>Thysanoptera</taxon>
        <taxon>Terebrantia</taxon>
        <taxon>Thripoidea</taxon>
        <taxon>Thripidae</taxon>
        <taxon>Frankliniella</taxon>
    </lineage>
</organism>
<comment type="caution">
    <text evidence="1">The sequence shown here is derived from an EMBL/GenBank/DDBJ whole genome shotgun (WGS) entry which is preliminary data.</text>
</comment>
<reference evidence="1" key="1">
    <citation type="submission" date="2021-07" db="EMBL/GenBank/DDBJ databases">
        <authorList>
            <person name="Catto M.A."/>
            <person name="Jacobson A."/>
            <person name="Kennedy G."/>
            <person name="Labadie P."/>
            <person name="Hunt B.G."/>
            <person name="Srinivasan R."/>
        </authorList>
    </citation>
    <scope>NUCLEOTIDE SEQUENCE</scope>
    <source>
        <strain evidence="1">PL_HMW_Pooled</strain>
        <tissue evidence="1">Head</tissue>
    </source>
</reference>
<keyword evidence="2" id="KW-1185">Reference proteome</keyword>
<sequence>MEKLIQDVQHLASEITDGEKKFRKAPSVVTALEIFVDNAIRGLCFTLKRQSVNFCYGAENTVILASCMLSSCCRRARKSA</sequence>
<protein>
    <submittedName>
        <fullName evidence="1">LL-diaminopimelate aminotransferase</fullName>
    </submittedName>
</protein>
<dbReference type="EMBL" id="JAHWGI010001069">
    <property type="protein sequence ID" value="KAK3922152.1"/>
    <property type="molecule type" value="Genomic_DNA"/>
</dbReference>
<reference evidence="1" key="2">
    <citation type="journal article" date="2023" name="BMC Genomics">
        <title>Pest status, molecular evolution, and epigenetic factors derived from the genome assembly of Frankliniella fusca, a thysanopteran phytovirus vector.</title>
        <authorList>
            <person name="Catto M.A."/>
            <person name="Labadie P.E."/>
            <person name="Jacobson A.L."/>
            <person name="Kennedy G.G."/>
            <person name="Srinivasan R."/>
            <person name="Hunt B.G."/>
        </authorList>
    </citation>
    <scope>NUCLEOTIDE SEQUENCE</scope>
    <source>
        <strain evidence="1">PL_HMW_Pooled</strain>
    </source>
</reference>
<dbReference type="GO" id="GO:0008483">
    <property type="term" value="F:transaminase activity"/>
    <property type="evidence" value="ECO:0007669"/>
    <property type="project" value="UniProtKB-KW"/>
</dbReference>
<name>A0AAE1HIZ4_9NEOP</name>
<gene>
    <name evidence="1" type="ORF">KUF71_011647</name>
</gene>
<accession>A0AAE1HIZ4</accession>
<keyword evidence="1" id="KW-0032">Aminotransferase</keyword>
<proteinExistence type="predicted"/>